<reference evidence="1 2" key="1">
    <citation type="submission" date="2019-03" db="EMBL/GenBank/DDBJ databases">
        <title>Luteimonas zhaokaii sp.nov., isolated from the rectal contents of Plateau pika in Yushu, Qinghai Province, China.</title>
        <authorList>
            <person name="Zhang G."/>
        </authorList>
    </citation>
    <scope>NUCLEOTIDE SEQUENCE [LARGE SCALE GENOMIC DNA]</scope>
    <source>
        <strain evidence="1 2">B9</strain>
    </source>
</reference>
<proteinExistence type="predicted"/>
<dbReference type="AlphaFoldDB" id="A0A4R5TYE6"/>
<evidence type="ECO:0000313" key="1">
    <source>
        <dbReference type="EMBL" id="TDK26259.1"/>
    </source>
</evidence>
<keyword evidence="2" id="KW-1185">Reference proteome</keyword>
<dbReference type="RefSeq" id="WP_133321292.1">
    <property type="nucleotide sequence ID" value="NZ_SMTF01000003.1"/>
</dbReference>
<accession>A0A4R5TYE6</accession>
<gene>
    <name evidence="1" type="ORF">E2F46_06595</name>
</gene>
<dbReference type="Proteomes" id="UP000294796">
    <property type="component" value="Unassembled WGS sequence"/>
</dbReference>
<name>A0A4R5TYE6_9GAMM</name>
<sequence>MERVWWSLADQYRSDGFLRFDQGVGGFATHVHDMQQDLSEASSVLVERCRAERHQLRVEILRETPSARTSRVFLVGETREHGIEFDWRRVIGAYDPSAESMAGYPSRIVCCSSVGPAEHPYILDGAHPLERNTIISHIRQVMWMRGAWARFKDLRYTAAELKIWTRQLRSDSGFLMGR</sequence>
<protein>
    <submittedName>
        <fullName evidence="1">Uncharacterized protein</fullName>
    </submittedName>
</protein>
<dbReference type="EMBL" id="SMTF01000003">
    <property type="protein sequence ID" value="TDK26259.1"/>
    <property type="molecule type" value="Genomic_DNA"/>
</dbReference>
<organism evidence="1 2">
    <name type="scientific">Luteimonas aestuarii</name>
    <dbReference type="NCBI Taxonomy" id="453837"/>
    <lineage>
        <taxon>Bacteria</taxon>
        <taxon>Pseudomonadati</taxon>
        <taxon>Pseudomonadota</taxon>
        <taxon>Gammaproteobacteria</taxon>
        <taxon>Lysobacterales</taxon>
        <taxon>Lysobacteraceae</taxon>
        <taxon>Luteimonas</taxon>
    </lineage>
</organism>
<evidence type="ECO:0000313" key="2">
    <source>
        <dbReference type="Proteomes" id="UP000294796"/>
    </source>
</evidence>
<comment type="caution">
    <text evidence="1">The sequence shown here is derived from an EMBL/GenBank/DDBJ whole genome shotgun (WGS) entry which is preliminary data.</text>
</comment>